<dbReference type="EMBL" id="FNUV01000005">
    <property type="protein sequence ID" value="SEF89158.1"/>
    <property type="molecule type" value="Genomic_DNA"/>
</dbReference>
<proteinExistence type="predicted"/>
<sequence length="79" mass="9765">MNEKKWITTEQMLDELKNEPDNELQYTHYLGGILRSTHWLEYSSKEDKYGNSTDWNDYAWFTREEFLELHAGEWWMRDL</sequence>
<dbReference type="AlphaFoldDB" id="A0A1H5VQE4"/>
<evidence type="ECO:0000313" key="1">
    <source>
        <dbReference type="EMBL" id="SEF89158.1"/>
    </source>
</evidence>
<reference evidence="1 2" key="1">
    <citation type="submission" date="2016-10" db="EMBL/GenBank/DDBJ databases">
        <authorList>
            <person name="de Groot N.N."/>
        </authorList>
    </citation>
    <scope>NUCLEOTIDE SEQUENCE [LARGE SCALE GENOMIC DNA]</scope>
    <source>
        <strain evidence="1 2">AR32</strain>
    </source>
</reference>
<dbReference type="RefSeq" id="WP_036912423.1">
    <property type="nucleotide sequence ID" value="NZ_FNUV01000005.1"/>
</dbReference>
<evidence type="ECO:0000313" key="2">
    <source>
        <dbReference type="Proteomes" id="UP000236735"/>
    </source>
</evidence>
<protein>
    <submittedName>
        <fullName evidence="1">Uncharacterized protein</fullName>
    </submittedName>
</protein>
<accession>A0A1H5VQE4</accession>
<gene>
    <name evidence="1" type="ORF">SAMN05216354_1964</name>
</gene>
<organism evidence="1 2">
    <name type="scientific">Xylanibacter ruminicola</name>
    <name type="common">Prevotella ruminicola</name>
    <dbReference type="NCBI Taxonomy" id="839"/>
    <lineage>
        <taxon>Bacteria</taxon>
        <taxon>Pseudomonadati</taxon>
        <taxon>Bacteroidota</taxon>
        <taxon>Bacteroidia</taxon>
        <taxon>Bacteroidales</taxon>
        <taxon>Prevotellaceae</taxon>
        <taxon>Xylanibacter</taxon>
    </lineage>
</organism>
<name>A0A1H5VQE4_XYLRU</name>
<dbReference type="GeneID" id="32573092"/>
<dbReference type="Proteomes" id="UP000236735">
    <property type="component" value="Unassembled WGS sequence"/>
</dbReference>